<evidence type="ECO:0000256" key="1">
    <source>
        <dbReference type="SAM" id="Phobius"/>
    </source>
</evidence>
<dbReference type="AlphaFoldDB" id="A5DXM9"/>
<feature type="transmembrane region" description="Helical" evidence="1">
    <location>
        <begin position="207"/>
        <end position="225"/>
    </location>
</feature>
<dbReference type="OMA" id="LCWPATT"/>
<evidence type="ECO:0000313" key="3">
    <source>
        <dbReference type="EMBL" id="EDK43937.1"/>
    </source>
</evidence>
<reference evidence="3 4" key="1">
    <citation type="journal article" date="2009" name="Nature">
        <title>Evolution of pathogenicity and sexual reproduction in eight Candida genomes.</title>
        <authorList>
            <person name="Butler G."/>
            <person name="Rasmussen M.D."/>
            <person name="Lin M.F."/>
            <person name="Santos M.A."/>
            <person name="Sakthikumar S."/>
            <person name="Munro C.A."/>
            <person name="Rheinbay E."/>
            <person name="Grabherr M."/>
            <person name="Forche A."/>
            <person name="Reedy J.L."/>
            <person name="Agrafioti I."/>
            <person name="Arnaud M.B."/>
            <person name="Bates S."/>
            <person name="Brown A.J."/>
            <person name="Brunke S."/>
            <person name="Costanzo M.C."/>
            <person name="Fitzpatrick D.A."/>
            <person name="de Groot P.W."/>
            <person name="Harris D."/>
            <person name="Hoyer L.L."/>
            <person name="Hube B."/>
            <person name="Klis F.M."/>
            <person name="Kodira C."/>
            <person name="Lennard N."/>
            <person name="Logue M.E."/>
            <person name="Martin R."/>
            <person name="Neiman A.M."/>
            <person name="Nikolaou E."/>
            <person name="Quail M.A."/>
            <person name="Quinn J."/>
            <person name="Santos M.C."/>
            <person name="Schmitzberger F.F."/>
            <person name="Sherlock G."/>
            <person name="Shah P."/>
            <person name="Silverstein K.A."/>
            <person name="Skrzypek M.S."/>
            <person name="Soll D."/>
            <person name="Staggs R."/>
            <person name="Stansfield I."/>
            <person name="Stumpf M.P."/>
            <person name="Sudbery P.E."/>
            <person name="Srikantha T."/>
            <person name="Zeng Q."/>
            <person name="Berman J."/>
            <person name="Berriman M."/>
            <person name="Heitman J."/>
            <person name="Gow N.A."/>
            <person name="Lorenz M.C."/>
            <person name="Birren B.W."/>
            <person name="Kellis M."/>
            <person name="Cuomo C.A."/>
        </authorList>
    </citation>
    <scope>NUCLEOTIDE SEQUENCE [LARGE SCALE GENOMIC DNA]</scope>
    <source>
        <strain evidence="4">ATCC 11503 / BCRC 21390 / CBS 2605 / JCM 1781 / NBRC 1676 / NRRL YB-4239</strain>
    </source>
</reference>
<dbReference type="GeneID" id="5233810"/>
<dbReference type="Pfam" id="PF10333">
    <property type="entry name" value="Pga1"/>
    <property type="match status" value="1"/>
</dbReference>
<dbReference type="KEGG" id="lel:PVL30_002089"/>
<dbReference type="InParanoid" id="A5DXM9"/>
<feature type="chain" id="PRO_5002680468" description="Protein PBN1" evidence="2">
    <location>
        <begin position="19"/>
        <end position="231"/>
    </location>
</feature>
<name>A5DXM9_LODEL</name>
<keyword evidence="1" id="KW-1133">Transmembrane helix</keyword>
<protein>
    <recommendedName>
        <fullName evidence="5">Protein PBN1</fullName>
    </recommendedName>
</protein>
<keyword evidence="4" id="KW-1185">Reference proteome</keyword>
<keyword evidence="1" id="KW-0472">Membrane</keyword>
<dbReference type="HOGENOM" id="CLU_1272114_0_0_1"/>
<dbReference type="STRING" id="379508.A5DXM9"/>
<dbReference type="EMBL" id="CH981525">
    <property type="protein sequence ID" value="EDK43937.1"/>
    <property type="molecule type" value="Genomic_DNA"/>
</dbReference>
<feature type="signal peptide" evidence="2">
    <location>
        <begin position="1"/>
        <end position="18"/>
    </location>
</feature>
<keyword evidence="1" id="KW-0812">Transmembrane</keyword>
<gene>
    <name evidence="3" type="ORF">LELG_02116</name>
</gene>
<dbReference type="InterPro" id="IPR019433">
    <property type="entry name" value="GPI_ManTrfase_II_coact_Pga1"/>
</dbReference>
<keyword evidence="2" id="KW-0732">Signal</keyword>
<organism evidence="3 4">
    <name type="scientific">Lodderomyces elongisporus (strain ATCC 11503 / CBS 2605 / JCM 1781 / NBRC 1676 / NRRL YB-4239)</name>
    <name type="common">Yeast</name>
    <name type="synonym">Saccharomyces elongisporus</name>
    <dbReference type="NCBI Taxonomy" id="379508"/>
    <lineage>
        <taxon>Eukaryota</taxon>
        <taxon>Fungi</taxon>
        <taxon>Dikarya</taxon>
        <taxon>Ascomycota</taxon>
        <taxon>Saccharomycotina</taxon>
        <taxon>Pichiomycetes</taxon>
        <taxon>Debaryomycetaceae</taxon>
        <taxon>Candida/Lodderomyces clade</taxon>
        <taxon>Lodderomyces</taxon>
    </lineage>
</organism>
<dbReference type="Proteomes" id="UP000001996">
    <property type="component" value="Unassembled WGS sequence"/>
</dbReference>
<evidence type="ECO:0000256" key="2">
    <source>
        <dbReference type="SAM" id="SignalP"/>
    </source>
</evidence>
<dbReference type="VEuPathDB" id="FungiDB:LELG_02116"/>
<accession>A5DXM9</accession>
<evidence type="ECO:0000313" key="4">
    <source>
        <dbReference type="Proteomes" id="UP000001996"/>
    </source>
</evidence>
<dbReference type="eggNOG" id="ENOG502RPZU">
    <property type="taxonomic scope" value="Eukaryota"/>
</dbReference>
<proteinExistence type="predicted"/>
<evidence type="ECO:0008006" key="5">
    <source>
        <dbReference type="Google" id="ProtNLM"/>
    </source>
</evidence>
<sequence length="231" mass="27023">MAWLNLLVLLFCSSFGFANTETYLLKIPTYYDIPFSKQQDSLPKGSLHDVLQLNGTHSVILDFPIGSIKDQLDRRQDEVSFKNEITLTYNTKEPILKTLLVRINNYNGTTFTNNDLINVKLCWPATSPYDFRISHSYIRTNDKMALSRKVPQELPRLDLYLKIEYEFFGITYDKEKYLSKGSEVGFMLHINKLPVNWLPIPLELYDFILYLVDILILILTQFELIRRVLKV</sequence>
<dbReference type="OrthoDB" id="4083463at2759"/>